<accession>A0AAD5NKY5</accession>
<dbReference type="InterPro" id="IPR050258">
    <property type="entry name" value="Leguminous_Lectin"/>
</dbReference>
<evidence type="ECO:0000259" key="4">
    <source>
        <dbReference type="Pfam" id="PF00139"/>
    </source>
</evidence>
<dbReference type="PANTHER" id="PTHR32401:SF47">
    <property type="entry name" value="LEGUME LECTIN DOMAIN-CONTAINING PROTEIN"/>
    <property type="match status" value="1"/>
</dbReference>
<evidence type="ECO:0000313" key="6">
    <source>
        <dbReference type="Proteomes" id="UP001064489"/>
    </source>
</evidence>
<keyword evidence="6" id="KW-1185">Reference proteome</keyword>
<reference evidence="5" key="1">
    <citation type="journal article" date="2022" name="Plant J.">
        <title>Strategies of tolerance reflected in two North American maple genomes.</title>
        <authorList>
            <person name="McEvoy S.L."/>
            <person name="Sezen U.U."/>
            <person name="Trouern-Trend A."/>
            <person name="McMahon S.M."/>
            <person name="Schaberg P.G."/>
            <person name="Yang J."/>
            <person name="Wegrzyn J.L."/>
            <person name="Swenson N.G."/>
        </authorList>
    </citation>
    <scope>NUCLEOTIDE SEQUENCE</scope>
    <source>
        <strain evidence="5">91603</strain>
    </source>
</reference>
<proteinExistence type="inferred from homology"/>
<dbReference type="InterPro" id="IPR001220">
    <property type="entry name" value="Legume_lectin_dom"/>
</dbReference>
<keyword evidence="3" id="KW-0732">Signal</keyword>
<comment type="caution">
    <text evidence="5">The sequence shown here is derived from an EMBL/GenBank/DDBJ whole genome shotgun (WGS) entry which is preliminary data.</text>
</comment>
<reference evidence="5" key="2">
    <citation type="submission" date="2023-02" db="EMBL/GenBank/DDBJ databases">
        <authorList>
            <person name="Swenson N.G."/>
            <person name="Wegrzyn J.L."/>
            <person name="Mcevoy S.L."/>
        </authorList>
    </citation>
    <scope>NUCLEOTIDE SEQUENCE</scope>
    <source>
        <strain evidence="5">91603</strain>
        <tissue evidence="5">Leaf</tissue>
    </source>
</reference>
<dbReference type="InterPro" id="IPR013320">
    <property type="entry name" value="ConA-like_dom_sf"/>
</dbReference>
<name>A0AAD5NKY5_ACENE</name>
<evidence type="ECO:0000256" key="2">
    <source>
        <dbReference type="ARBA" id="ARBA00022734"/>
    </source>
</evidence>
<dbReference type="EMBL" id="JAJSOW010000105">
    <property type="protein sequence ID" value="KAI9164702.1"/>
    <property type="molecule type" value="Genomic_DNA"/>
</dbReference>
<dbReference type="Proteomes" id="UP001064489">
    <property type="component" value="Chromosome 10"/>
</dbReference>
<evidence type="ECO:0000256" key="3">
    <source>
        <dbReference type="SAM" id="SignalP"/>
    </source>
</evidence>
<dbReference type="Gene3D" id="2.60.120.200">
    <property type="match status" value="1"/>
</dbReference>
<comment type="similarity">
    <text evidence="1">Belongs to the leguminous lectin family.</text>
</comment>
<feature type="signal peptide" evidence="3">
    <location>
        <begin position="1"/>
        <end position="19"/>
    </location>
</feature>
<organism evidence="5 6">
    <name type="scientific">Acer negundo</name>
    <name type="common">Box elder</name>
    <dbReference type="NCBI Taxonomy" id="4023"/>
    <lineage>
        <taxon>Eukaryota</taxon>
        <taxon>Viridiplantae</taxon>
        <taxon>Streptophyta</taxon>
        <taxon>Embryophyta</taxon>
        <taxon>Tracheophyta</taxon>
        <taxon>Spermatophyta</taxon>
        <taxon>Magnoliopsida</taxon>
        <taxon>eudicotyledons</taxon>
        <taxon>Gunneridae</taxon>
        <taxon>Pentapetalae</taxon>
        <taxon>rosids</taxon>
        <taxon>malvids</taxon>
        <taxon>Sapindales</taxon>
        <taxon>Sapindaceae</taxon>
        <taxon>Hippocastanoideae</taxon>
        <taxon>Acereae</taxon>
        <taxon>Acer</taxon>
    </lineage>
</organism>
<keyword evidence="2" id="KW-0430">Lectin</keyword>
<dbReference type="GO" id="GO:0030246">
    <property type="term" value="F:carbohydrate binding"/>
    <property type="evidence" value="ECO:0007669"/>
    <property type="project" value="UniProtKB-KW"/>
</dbReference>
<dbReference type="AlphaFoldDB" id="A0AAD5NKY5"/>
<evidence type="ECO:0000313" key="5">
    <source>
        <dbReference type="EMBL" id="KAI9164702.1"/>
    </source>
</evidence>
<dbReference type="PANTHER" id="PTHR32401">
    <property type="entry name" value="CONCANAVALIN A-LIKE LECTIN FAMILY PROTEIN"/>
    <property type="match status" value="1"/>
</dbReference>
<feature type="domain" description="Legume lectin" evidence="4">
    <location>
        <begin position="20"/>
        <end position="147"/>
    </location>
</feature>
<protein>
    <recommendedName>
        <fullName evidence="4">Legume lectin domain-containing protein</fullName>
    </recommendedName>
</protein>
<gene>
    <name evidence="5" type="ORF">LWI28_000491</name>
</gene>
<dbReference type="Pfam" id="PF00139">
    <property type="entry name" value="Lectin_legB"/>
    <property type="match status" value="1"/>
</dbReference>
<evidence type="ECO:0000256" key="1">
    <source>
        <dbReference type="ARBA" id="ARBA00007606"/>
    </source>
</evidence>
<sequence length="148" mass="16517">MATVTFIFFTILLFRSSSSISFNMPRFDPNDNNILYQGDAIASVGAIELISRNTYTYHVGWATYANRVPLWDSNTGRLSDFSTSFSFTIDTMGRTPYGHGLVFFLAPVEFQIPPNSASGFLGLLNTTTIDLSSNHIVMVEFDSFKNVE</sequence>
<dbReference type="SUPFAM" id="SSF49899">
    <property type="entry name" value="Concanavalin A-like lectins/glucanases"/>
    <property type="match status" value="1"/>
</dbReference>
<feature type="chain" id="PRO_5042277776" description="Legume lectin domain-containing protein" evidence="3">
    <location>
        <begin position="20"/>
        <end position="148"/>
    </location>
</feature>